<dbReference type="PANTHER" id="PTHR40980">
    <property type="entry name" value="PLUG DOMAIN-CONTAINING PROTEIN"/>
    <property type="match status" value="1"/>
</dbReference>
<feature type="domain" description="TonB-dependent receptor plug" evidence="10">
    <location>
        <begin position="147"/>
        <end position="224"/>
    </location>
</feature>
<keyword evidence="3 7" id="KW-1134">Transmembrane beta strand</keyword>
<comment type="similarity">
    <text evidence="7">Belongs to the TonB-dependent receptor family.</text>
</comment>
<evidence type="ECO:0000256" key="3">
    <source>
        <dbReference type="ARBA" id="ARBA00022452"/>
    </source>
</evidence>
<keyword evidence="12" id="KW-0675">Receptor</keyword>
<evidence type="ECO:0000313" key="13">
    <source>
        <dbReference type="Proteomes" id="UP001255246"/>
    </source>
</evidence>
<dbReference type="InterPro" id="IPR036942">
    <property type="entry name" value="Beta-barrel_TonB_sf"/>
</dbReference>
<keyword evidence="4 7" id="KW-0812">Transmembrane</keyword>
<proteinExistence type="inferred from homology"/>
<comment type="subcellular location">
    <subcellularLocation>
        <location evidence="1 7">Cell outer membrane</location>
        <topology evidence="1 7">Multi-pass membrane protein</topology>
    </subcellularLocation>
</comment>
<dbReference type="InterPro" id="IPR012910">
    <property type="entry name" value="Plug_dom"/>
</dbReference>
<evidence type="ECO:0000313" key="12">
    <source>
        <dbReference type="EMBL" id="MDT0607385.1"/>
    </source>
</evidence>
<organism evidence="12 13">
    <name type="scientific">Croceitalea rosinachiae</name>
    <dbReference type="NCBI Taxonomy" id="3075596"/>
    <lineage>
        <taxon>Bacteria</taxon>
        <taxon>Pseudomonadati</taxon>
        <taxon>Bacteroidota</taxon>
        <taxon>Flavobacteriia</taxon>
        <taxon>Flavobacteriales</taxon>
        <taxon>Flavobacteriaceae</taxon>
        <taxon>Croceitalea</taxon>
    </lineage>
</organism>
<feature type="compositionally biased region" description="Acidic residues" evidence="8">
    <location>
        <begin position="801"/>
        <end position="811"/>
    </location>
</feature>
<keyword evidence="6 7" id="KW-0998">Cell outer membrane</keyword>
<keyword evidence="9" id="KW-0732">Signal</keyword>
<dbReference type="InterPro" id="IPR037066">
    <property type="entry name" value="Plug_dom_sf"/>
</dbReference>
<dbReference type="InterPro" id="IPR039426">
    <property type="entry name" value="TonB-dep_rcpt-like"/>
</dbReference>
<dbReference type="Gene3D" id="2.40.170.20">
    <property type="entry name" value="TonB-dependent receptor, beta-barrel domain"/>
    <property type="match status" value="1"/>
</dbReference>
<comment type="caution">
    <text evidence="12">The sequence shown here is derived from an EMBL/GenBank/DDBJ whole genome shotgun (WGS) entry which is preliminary data.</text>
</comment>
<dbReference type="RefSeq" id="WP_311351025.1">
    <property type="nucleotide sequence ID" value="NZ_JAVRHR010000002.1"/>
</dbReference>
<dbReference type="SUPFAM" id="SSF49464">
    <property type="entry name" value="Carboxypeptidase regulatory domain-like"/>
    <property type="match status" value="1"/>
</dbReference>
<sequence>MQKLFLGLLLLVNSFLSAQRPQSSSSIKVKGTVIDKDSGKPLEYATLILQSVRNSENITGGITNENGEFNIETKPGMYNISVEYISYATYKKDRQLLRATTDLGIISLSIDVSQLDEVEVIAERTTVELRLDKKIYNVGSDLTVSGGTVSDVLDNVPSVSVDVEGNVQLRGNDDVRILINGKPSAITGLNSAEALQQLPAESIEKVEVITSPSARYDAEGSGGIINIILRRSKLQGLNGAITTNLGYPTRAGLNGNINYRTGDLNIFTNAGYNYRKGPGNSFTDTDFFDTAGNFTNSITETREFERIRKGFNINFGVEWYVNETSSITQTIFIRNSDNSSETTNNFSQQDVFGTITSGFRFDPETEDDKTFQYGINYDKQFNGDSDHKLTFAFQYETSDELEESLIVQNGFDSESVRTDEDQQRIFMQTDYVVPIGKGGQFEIGYRGDFNKLDTDYDVAFISPTLDELGITNPSNLLNFKETINAFYTQYGTKINKLSFLSGLRYESTRLIINQIETGDFNRNNFDGLFPTLNLNFELSEKESFQLGYNRRIRRPRSFFLNPFPSRSSPTNLFQGNPNLTPSFSNQIDLGYLKRYEKLTLNSSIYFQRATDVITFITEDTGENTVFDGEEVSILRRTPVNLAKNDRYGFEFNTNYRPLRKWNINGNINLFQLVTRGDFNGQNFDAENLSWFARLNNKITLPSNIDWQTRLFYRGPTENAQSKNQGILSMSLAFSKDLFKDKASLAISINDVFNSRKRVTETRTPFFNTDSEFQRRVRSYNLSFTYRFNQKKKRSQGRGGDDDNGGGEEFGA</sequence>
<dbReference type="Pfam" id="PF13715">
    <property type="entry name" value="CarbopepD_reg_2"/>
    <property type="match status" value="1"/>
</dbReference>
<evidence type="ECO:0000259" key="10">
    <source>
        <dbReference type="Pfam" id="PF07715"/>
    </source>
</evidence>
<evidence type="ECO:0000256" key="9">
    <source>
        <dbReference type="SAM" id="SignalP"/>
    </source>
</evidence>
<name>A0ABU3AC41_9FLAO</name>
<keyword evidence="13" id="KW-1185">Reference proteome</keyword>
<evidence type="ECO:0000256" key="2">
    <source>
        <dbReference type="ARBA" id="ARBA00022448"/>
    </source>
</evidence>
<feature type="domain" description="Outer membrane protein beta-barrel" evidence="11">
    <location>
        <begin position="384"/>
        <end position="785"/>
    </location>
</feature>
<keyword evidence="5 7" id="KW-0472">Membrane</keyword>
<dbReference type="EMBL" id="JAVRHR010000002">
    <property type="protein sequence ID" value="MDT0607385.1"/>
    <property type="molecule type" value="Genomic_DNA"/>
</dbReference>
<feature type="region of interest" description="Disordered" evidence="8">
    <location>
        <begin position="790"/>
        <end position="811"/>
    </location>
</feature>
<dbReference type="Gene3D" id="2.60.40.1120">
    <property type="entry name" value="Carboxypeptidase-like, regulatory domain"/>
    <property type="match status" value="1"/>
</dbReference>
<evidence type="ECO:0000256" key="1">
    <source>
        <dbReference type="ARBA" id="ARBA00004571"/>
    </source>
</evidence>
<evidence type="ECO:0000259" key="11">
    <source>
        <dbReference type="Pfam" id="PF14905"/>
    </source>
</evidence>
<accession>A0ABU3AC41</accession>
<evidence type="ECO:0000256" key="6">
    <source>
        <dbReference type="ARBA" id="ARBA00023237"/>
    </source>
</evidence>
<evidence type="ECO:0000256" key="7">
    <source>
        <dbReference type="PROSITE-ProRule" id="PRU01360"/>
    </source>
</evidence>
<keyword evidence="2 7" id="KW-0813">Transport</keyword>
<dbReference type="Pfam" id="PF14905">
    <property type="entry name" value="OMP_b-brl_3"/>
    <property type="match status" value="1"/>
</dbReference>
<dbReference type="InterPro" id="IPR008969">
    <property type="entry name" value="CarboxyPept-like_regulatory"/>
</dbReference>
<evidence type="ECO:0000256" key="4">
    <source>
        <dbReference type="ARBA" id="ARBA00022692"/>
    </source>
</evidence>
<protein>
    <submittedName>
        <fullName evidence="12">TonB-dependent receptor</fullName>
    </submittedName>
</protein>
<dbReference type="SUPFAM" id="SSF56935">
    <property type="entry name" value="Porins"/>
    <property type="match status" value="1"/>
</dbReference>
<evidence type="ECO:0000256" key="8">
    <source>
        <dbReference type="SAM" id="MobiDB-lite"/>
    </source>
</evidence>
<dbReference type="Pfam" id="PF07715">
    <property type="entry name" value="Plug"/>
    <property type="match status" value="1"/>
</dbReference>
<dbReference type="Proteomes" id="UP001255246">
    <property type="component" value="Unassembled WGS sequence"/>
</dbReference>
<dbReference type="PANTHER" id="PTHR40980:SF4">
    <property type="entry name" value="TONB-DEPENDENT RECEPTOR-LIKE BETA-BARREL DOMAIN-CONTAINING PROTEIN"/>
    <property type="match status" value="1"/>
</dbReference>
<dbReference type="PROSITE" id="PS52016">
    <property type="entry name" value="TONB_DEPENDENT_REC_3"/>
    <property type="match status" value="1"/>
</dbReference>
<reference evidence="12 13" key="1">
    <citation type="submission" date="2023-09" db="EMBL/GenBank/DDBJ databases">
        <authorList>
            <person name="Rey-Velasco X."/>
        </authorList>
    </citation>
    <scope>NUCLEOTIDE SEQUENCE [LARGE SCALE GENOMIC DNA]</scope>
    <source>
        <strain evidence="12 13">F388</strain>
    </source>
</reference>
<dbReference type="Gene3D" id="2.170.130.10">
    <property type="entry name" value="TonB-dependent receptor, plug domain"/>
    <property type="match status" value="1"/>
</dbReference>
<feature type="signal peptide" evidence="9">
    <location>
        <begin position="1"/>
        <end position="18"/>
    </location>
</feature>
<gene>
    <name evidence="12" type="ORF">RM706_10110</name>
</gene>
<dbReference type="InterPro" id="IPR041700">
    <property type="entry name" value="OMP_b-brl_3"/>
</dbReference>
<evidence type="ECO:0000256" key="5">
    <source>
        <dbReference type="ARBA" id="ARBA00023136"/>
    </source>
</evidence>
<feature type="chain" id="PRO_5045213349" evidence="9">
    <location>
        <begin position="19"/>
        <end position="811"/>
    </location>
</feature>